<dbReference type="InterPro" id="IPR018181">
    <property type="entry name" value="Heat_shock_70_CS"/>
</dbReference>
<dbReference type="Gene3D" id="2.60.34.10">
    <property type="entry name" value="Substrate Binding Domain Of DNAk, Chain A, domain 1"/>
    <property type="match status" value="1"/>
</dbReference>
<dbReference type="PROSITE" id="PS00297">
    <property type="entry name" value="HSP70_1"/>
    <property type="match status" value="1"/>
</dbReference>
<proteinExistence type="inferred from homology"/>
<dbReference type="Gene3D" id="3.90.640.10">
    <property type="entry name" value="Actin, Chain A, domain 4"/>
    <property type="match status" value="1"/>
</dbReference>
<name>A0ABP9UZ47_9BACT</name>
<evidence type="ECO:0000256" key="2">
    <source>
        <dbReference type="ARBA" id="ARBA00022741"/>
    </source>
</evidence>
<dbReference type="InterPro" id="IPR013126">
    <property type="entry name" value="Hsp_70_fam"/>
</dbReference>
<protein>
    <submittedName>
        <fullName evidence="5">Chaperone protein DnaK</fullName>
    </submittedName>
</protein>
<dbReference type="SUPFAM" id="SSF100920">
    <property type="entry name" value="Heat shock protein 70kD (HSP70), peptide-binding domain"/>
    <property type="match status" value="1"/>
</dbReference>
<evidence type="ECO:0000313" key="6">
    <source>
        <dbReference type="Proteomes" id="UP001476282"/>
    </source>
</evidence>
<dbReference type="Gene3D" id="1.20.1270.10">
    <property type="match status" value="1"/>
</dbReference>
<dbReference type="EMBL" id="BAABRI010000030">
    <property type="protein sequence ID" value="GAA5484654.1"/>
    <property type="molecule type" value="Genomic_DNA"/>
</dbReference>
<dbReference type="PRINTS" id="PR00301">
    <property type="entry name" value="HEATSHOCK70"/>
</dbReference>
<organism evidence="5 6">
    <name type="scientific">Haloferula sargassicola</name>
    <dbReference type="NCBI Taxonomy" id="490096"/>
    <lineage>
        <taxon>Bacteria</taxon>
        <taxon>Pseudomonadati</taxon>
        <taxon>Verrucomicrobiota</taxon>
        <taxon>Verrucomicrobiia</taxon>
        <taxon>Verrucomicrobiales</taxon>
        <taxon>Verrucomicrobiaceae</taxon>
        <taxon>Haloferula</taxon>
    </lineage>
</organism>
<dbReference type="PROSITE" id="PS01036">
    <property type="entry name" value="HSP70_3"/>
    <property type="match status" value="1"/>
</dbReference>
<dbReference type="SUPFAM" id="SSF53067">
    <property type="entry name" value="Actin-like ATPase domain"/>
    <property type="match status" value="2"/>
</dbReference>
<keyword evidence="2 4" id="KW-0547">Nucleotide-binding</keyword>
<keyword evidence="3 4" id="KW-0067">ATP-binding</keyword>
<dbReference type="Pfam" id="PF00012">
    <property type="entry name" value="HSP70"/>
    <property type="match status" value="1"/>
</dbReference>
<reference evidence="5 6" key="1">
    <citation type="submission" date="2024-02" db="EMBL/GenBank/DDBJ databases">
        <title>Haloferula sargassicola NBRC 104335.</title>
        <authorList>
            <person name="Ichikawa N."/>
            <person name="Katano-Makiyama Y."/>
            <person name="Hidaka K."/>
        </authorList>
    </citation>
    <scope>NUCLEOTIDE SEQUENCE [LARGE SCALE GENOMIC DNA]</scope>
    <source>
        <strain evidence="5 6">NBRC 104335</strain>
    </source>
</reference>
<keyword evidence="6" id="KW-1185">Reference proteome</keyword>
<sequence>MKSDERKAGEVIVGIDLGTTNSAIGVVESGFPILLANEDGKRITPSAVAFGAGSGEQGAGSEEVLVGAKALRLRSIRPVVTSVKRLMGRRIGEVEDFPLPVTDDGNGLPQVEGRSPEEVSAEILRELKRIAEWRLETPVEKAVITVPAYFNDAQRNATKKAGELAGLEVVRIVNEPTAAALAYGLDRLEEKSRVAVYDFGGGTFDLSVLEMQDGVFQVLSTRGDTRLGGDDLDAALVAWCAEQAGVEKPDVRWLEEAERVKRALSEKDAETFRLPFYEGSRSIEIEVTRGDLDRLAKPLIDRTLACCRMALADAKVGPEDLDAVLLVGGSTRIPAVRAAVKAWFGREPDLSQHPDEAVALGATIQAGVLSGAMKKMVLLDVTPLSLGIETFGGLMNVLISRNTTIPCKAGEMFTNAAAGQRSMRIRVLQGEREMARDNWQLGEFEVEFEPSEKGRARVGVQFRIDENGILEVLARDTATGKDTLLEIQSAAVDVDDARVEKMVSESIDYAFDDMAERIFTEAKMKADELLPAVEQVLAQGGGLVSPEEENEIRAAAEKVRAAVRAGEANPLKAAVQELDKATEAVAARVVEKAMEEALARRMGG</sequence>
<dbReference type="RefSeq" id="WP_353568759.1">
    <property type="nucleotide sequence ID" value="NZ_BAABRI010000030.1"/>
</dbReference>
<evidence type="ECO:0000313" key="5">
    <source>
        <dbReference type="EMBL" id="GAA5484654.1"/>
    </source>
</evidence>
<comment type="caution">
    <text evidence="5">The sequence shown here is derived from an EMBL/GenBank/DDBJ whole genome shotgun (WGS) entry which is preliminary data.</text>
</comment>
<comment type="similarity">
    <text evidence="1 4">Belongs to the heat shock protein 70 family.</text>
</comment>
<dbReference type="PROSITE" id="PS00329">
    <property type="entry name" value="HSP70_2"/>
    <property type="match status" value="1"/>
</dbReference>
<dbReference type="InterPro" id="IPR043129">
    <property type="entry name" value="ATPase_NBD"/>
</dbReference>
<dbReference type="Gene3D" id="3.30.420.40">
    <property type="match status" value="2"/>
</dbReference>
<dbReference type="InterPro" id="IPR029047">
    <property type="entry name" value="HSP70_peptide-bd_sf"/>
</dbReference>
<evidence type="ECO:0000256" key="4">
    <source>
        <dbReference type="RuleBase" id="RU003322"/>
    </source>
</evidence>
<accession>A0ABP9UZ47</accession>
<evidence type="ECO:0000256" key="1">
    <source>
        <dbReference type="ARBA" id="ARBA00007381"/>
    </source>
</evidence>
<evidence type="ECO:0000256" key="3">
    <source>
        <dbReference type="ARBA" id="ARBA00022840"/>
    </source>
</evidence>
<dbReference type="PANTHER" id="PTHR19375">
    <property type="entry name" value="HEAT SHOCK PROTEIN 70KDA"/>
    <property type="match status" value="1"/>
</dbReference>
<dbReference type="Proteomes" id="UP001476282">
    <property type="component" value="Unassembled WGS sequence"/>
</dbReference>
<gene>
    <name evidence="5" type="primary">dnaK_2</name>
    <name evidence="5" type="ORF">Hsar01_03900</name>
</gene>
<dbReference type="SUPFAM" id="SSF100934">
    <property type="entry name" value="Heat shock protein 70kD (HSP70), C-terminal subdomain"/>
    <property type="match status" value="1"/>
</dbReference>
<dbReference type="InterPro" id="IPR029048">
    <property type="entry name" value="HSP70_C_sf"/>
</dbReference>